<evidence type="ECO:0000256" key="1">
    <source>
        <dbReference type="ARBA" id="ARBA00004514"/>
    </source>
</evidence>
<evidence type="ECO:0000256" key="2">
    <source>
        <dbReference type="ARBA" id="ARBA00008787"/>
    </source>
</evidence>
<accession>A0A2N9LBG5</accession>
<dbReference type="PANTHER" id="PTHR34773:SF1">
    <property type="entry name" value="FLAGELLAR SECRETION CHAPERONE FLIS"/>
    <property type="match status" value="1"/>
</dbReference>
<evidence type="ECO:0000256" key="6">
    <source>
        <dbReference type="SAM" id="MobiDB-lite"/>
    </source>
</evidence>
<dbReference type="InterPro" id="IPR036584">
    <property type="entry name" value="FliS_sf"/>
</dbReference>
<keyword evidence="4" id="KW-1005">Bacterial flagellum biogenesis</keyword>
<keyword evidence="3" id="KW-0963">Cytoplasm</keyword>
<evidence type="ECO:0000256" key="5">
    <source>
        <dbReference type="ARBA" id="ARBA00023186"/>
    </source>
</evidence>
<dbReference type="GO" id="GO:0044780">
    <property type="term" value="P:bacterial-type flagellum assembly"/>
    <property type="evidence" value="ECO:0007669"/>
    <property type="project" value="InterPro"/>
</dbReference>
<dbReference type="Gene3D" id="1.20.120.340">
    <property type="entry name" value="Flagellar protein FliS"/>
    <property type="match status" value="1"/>
</dbReference>
<feature type="compositionally biased region" description="Low complexity" evidence="6">
    <location>
        <begin position="131"/>
        <end position="146"/>
    </location>
</feature>
<organism evidence="7 8">
    <name type="scientific">Candidatus Sulfuritelmatomonas gaucii</name>
    <dbReference type="NCBI Taxonomy" id="2043161"/>
    <lineage>
        <taxon>Bacteria</taxon>
        <taxon>Pseudomonadati</taxon>
        <taxon>Acidobacteriota</taxon>
        <taxon>Terriglobia</taxon>
        <taxon>Terriglobales</taxon>
        <taxon>Acidobacteriaceae</taxon>
        <taxon>Candidatus Sulfuritelmatomonas</taxon>
    </lineage>
</organism>
<dbReference type="Pfam" id="PF02561">
    <property type="entry name" value="FliS"/>
    <property type="match status" value="1"/>
</dbReference>
<dbReference type="NCBIfam" id="TIGR00208">
    <property type="entry name" value="fliS"/>
    <property type="match status" value="1"/>
</dbReference>
<dbReference type="GO" id="GO:0005829">
    <property type="term" value="C:cytosol"/>
    <property type="evidence" value="ECO:0007669"/>
    <property type="project" value="UniProtKB-SubCell"/>
</dbReference>
<comment type="subcellular location">
    <subcellularLocation>
        <location evidence="1">Cytoplasm</location>
        <location evidence="1">Cytosol</location>
    </subcellularLocation>
</comment>
<dbReference type="PANTHER" id="PTHR34773">
    <property type="entry name" value="FLAGELLAR SECRETION CHAPERONE FLIS"/>
    <property type="match status" value="1"/>
</dbReference>
<dbReference type="OrthoDB" id="121542at2"/>
<dbReference type="EMBL" id="OKRB01000085">
    <property type="protein sequence ID" value="SPE20315.1"/>
    <property type="molecule type" value="Genomic_DNA"/>
</dbReference>
<proteinExistence type="inferred from homology"/>
<evidence type="ECO:0008006" key="9">
    <source>
        <dbReference type="Google" id="ProtNLM"/>
    </source>
</evidence>
<keyword evidence="5" id="KW-0143">Chaperone</keyword>
<feature type="region of interest" description="Disordered" evidence="6">
    <location>
        <begin position="116"/>
        <end position="153"/>
    </location>
</feature>
<dbReference type="Proteomes" id="UP000239735">
    <property type="component" value="Unassembled WGS sequence"/>
</dbReference>
<dbReference type="GO" id="GO:0071973">
    <property type="term" value="P:bacterial-type flagellum-dependent cell motility"/>
    <property type="evidence" value="ECO:0007669"/>
    <property type="project" value="TreeGrafter"/>
</dbReference>
<reference evidence="8" key="1">
    <citation type="submission" date="2018-02" db="EMBL/GenBank/DDBJ databases">
        <authorList>
            <person name="Hausmann B."/>
        </authorList>
    </citation>
    <scope>NUCLEOTIDE SEQUENCE [LARGE SCALE GENOMIC DNA]</scope>
    <source>
        <strain evidence="8">Peat soil MAG SbA5</strain>
    </source>
</reference>
<dbReference type="CDD" id="cd16098">
    <property type="entry name" value="FliS"/>
    <property type="match status" value="1"/>
</dbReference>
<dbReference type="SUPFAM" id="SSF101116">
    <property type="entry name" value="Flagellar export chaperone FliS"/>
    <property type="match status" value="1"/>
</dbReference>
<comment type="similarity">
    <text evidence="2">Belongs to the FliS family.</text>
</comment>
<dbReference type="AlphaFoldDB" id="A0A2N9LBG5"/>
<evidence type="ECO:0000256" key="4">
    <source>
        <dbReference type="ARBA" id="ARBA00022795"/>
    </source>
</evidence>
<evidence type="ECO:0000256" key="3">
    <source>
        <dbReference type="ARBA" id="ARBA00022490"/>
    </source>
</evidence>
<dbReference type="InterPro" id="IPR003713">
    <property type="entry name" value="FliS"/>
</dbReference>
<sequence>MGNYREHALEGASAVELVVALYDGMIRFLYAAIAAVERGDAEGRRAAVKRALDIIVHLQARLRMDVGGRPAESLSDFYAAIFAEILQASQAATRAKFQHAIGCVRNVRDAWREVAKNQSAGPARSGALTMPSSPGPESAAGGESAATGSNWTA</sequence>
<evidence type="ECO:0000313" key="7">
    <source>
        <dbReference type="EMBL" id="SPE20315.1"/>
    </source>
</evidence>
<protein>
    <recommendedName>
        <fullName evidence="9">Flagellar protein FliS</fullName>
    </recommendedName>
</protein>
<name>A0A2N9LBG5_9BACT</name>
<gene>
    <name evidence="7" type="ORF">SBA5_290169</name>
</gene>
<evidence type="ECO:0000313" key="8">
    <source>
        <dbReference type="Proteomes" id="UP000239735"/>
    </source>
</evidence>